<organism evidence="1 2">
    <name type="scientific">Ohtaekwangia kribbensis</name>
    <dbReference type="NCBI Taxonomy" id="688913"/>
    <lineage>
        <taxon>Bacteria</taxon>
        <taxon>Pseudomonadati</taxon>
        <taxon>Bacteroidota</taxon>
        <taxon>Cytophagia</taxon>
        <taxon>Cytophagales</taxon>
        <taxon>Fulvivirgaceae</taxon>
        <taxon>Ohtaekwangia</taxon>
    </lineage>
</organism>
<dbReference type="Proteomes" id="UP001597112">
    <property type="component" value="Unassembled WGS sequence"/>
</dbReference>
<evidence type="ECO:0000313" key="1">
    <source>
        <dbReference type="EMBL" id="MFD1002159.1"/>
    </source>
</evidence>
<dbReference type="RefSeq" id="WP_377582996.1">
    <property type="nucleotide sequence ID" value="NZ_JBHTKA010000008.1"/>
</dbReference>
<dbReference type="EMBL" id="JBHTKA010000008">
    <property type="protein sequence ID" value="MFD1002159.1"/>
    <property type="molecule type" value="Genomic_DNA"/>
</dbReference>
<gene>
    <name evidence="1" type="ORF">ACFQ21_22730</name>
</gene>
<dbReference type="Pfam" id="PF04245">
    <property type="entry name" value="NA37"/>
    <property type="match status" value="1"/>
</dbReference>
<keyword evidence="2" id="KW-1185">Reference proteome</keyword>
<accession>A0ABW3K8X9</accession>
<protein>
    <submittedName>
        <fullName evidence="1">Nucleoid-associated protein</fullName>
    </submittedName>
</protein>
<name>A0ABW3K8X9_9BACT</name>
<evidence type="ECO:0000313" key="2">
    <source>
        <dbReference type="Proteomes" id="UP001597112"/>
    </source>
</evidence>
<proteinExistence type="predicted"/>
<dbReference type="InterPro" id="IPR007358">
    <property type="entry name" value="Nucleoid_associated_NdpA"/>
</dbReference>
<comment type="caution">
    <text evidence="1">The sequence shown here is derived from an EMBL/GenBank/DDBJ whole genome shotgun (WGS) entry which is preliminary data.</text>
</comment>
<reference evidence="2" key="1">
    <citation type="journal article" date="2019" name="Int. J. Syst. Evol. Microbiol.">
        <title>The Global Catalogue of Microorganisms (GCM) 10K type strain sequencing project: providing services to taxonomists for standard genome sequencing and annotation.</title>
        <authorList>
            <consortium name="The Broad Institute Genomics Platform"/>
            <consortium name="The Broad Institute Genome Sequencing Center for Infectious Disease"/>
            <person name="Wu L."/>
            <person name="Ma J."/>
        </authorList>
    </citation>
    <scope>NUCLEOTIDE SEQUENCE [LARGE SCALE GENOMIC DNA]</scope>
    <source>
        <strain evidence="2">CCUG 58938</strain>
    </source>
</reference>
<sequence length="347" mass="40329">MDMIDSSLTNIQQVSAHYVGNPVNGESLRLSEAPIDVDNEKVHQLLRTYFLSNFNTPEYNTFTFSNEDFTLNPIYKFALDTFTNPETFHENSVNIARHLYDATQHPNIKAGELYIAFFDSIEVQNMSAEAIGIFKSENKENYLKLSSQFEMSADEGINIKKLDKGCLILNAEKDEGYKVLIVDNINKSDAHFWKHDFLNIKPRSDAYHHTNNFMKLTKQYVEEQLSEEFSVSKADKIDLLNRSMEFFRSNEEFSKSDFEVNVLGNVDVIESFRNYGNDFMGKHNFDVIDHFEISAQAVKRQAKVFKSVLKLDKNFHIYIHGNRELIEKGFDEVTGKHYYKLYFDNES</sequence>